<feature type="transmembrane region" description="Helical" evidence="10">
    <location>
        <begin position="114"/>
        <end position="135"/>
    </location>
</feature>
<evidence type="ECO:0000256" key="9">
    <source>
        <dbReference type="ARBA" id="ARBA00047594"/>
    </source>
</evidence>
<protein>
    <recommendedName>
        <fullName evidence="2">undecaprenyl-diphosphate phosphatase</fullName>
        <ecNumber evidence="2">3.6.1.27</ecNumber>
    </recommendedName>
    <alternativeName>
        <fullName evidence="8">Undecaprenyl pyrophosphate phosphatase</fullName>
    </alternativeName>
</protein>
<name>A0A432XZY6_9GAMM</name>
<dbReference type="EMBL" id="PIPW01000001">
    <property type="protein sequence ID" value="RUO54256.1"/>
    <property type="molecule type" value="Genomic_DNA"/>
</dbReference>
<dbReference type="OrthoDB" id="9780507at2"/>
<keyword evidence="4 10" id="KW-0812">Transmembrane</keyword>
<dbReference type="PANTHER" id="PTHR14969">
    <property type="entry name" value="SPHINGOSINE-1-PHOSPHATE PHOSPHOHYDROLASE"/>
    <property type="match status" value="1"/>
</dbReference>
<evidence type="ECO:0000256" key="2">
    <source>
        <dbReference type="ARBA" id="ARBA00012374"/>
    </source>
</evidence>
<evidence type="ECO:0000256" key="7">
    <source>
        <dbReference type="ARBA" id="ARBA00023136"/>
    </source>
</evidence>
<organism evidence="12 13">
    <name type="scientific">Pseudidiomarina halophila</name>
    <dbReference type="NCBI Taxonomy" id="1449799"/>
    <lineage>
        <taxon>Bacteria</taxon>
        <taxon>Pseudomonadati</taxon>
        <taxon>Pseudomonadota</taxon>
        <taxon>Gammaproteobacteria</taxon>
        <taxon>Alteromonadales</taxon>
        <taxon>Idiomarinaceae</taxon>
        <taxon>Pseudidiomarina</taxon>
    </lineage>
</organism>
<feature type="transmembrane region" description="Helical" evidence="10">
    <location>
        <begin position="155"/>
        <end position="173"/>
    </location>
</feature>
<evidence type="ECO:0000256" key="3">
    <source>
        <dbReference type="ARBA" id="ARBA00022475"/>
    </source>
</evidence>
<dbReference type="CDD" id="cd01610">
    <property type="entry name" value="PAP2_like"/>
    <property type="match status" value="1"/>
</dbReference>
<dbReference type="EC" id="3.6.1.27" evidence="2"/>
<comment type="catalytic activity">
    <reaction evidence="9">
        <text>di-trans,octa-cis-undecaprenyl diphosphate + H2O = di-trans,octa-cis-undecaprenyl phosphate + phosphate + H(+)</text>
        <dbReference type="Rhea" id="RHEA:28094"/>
        <dbReference type="ChEBI" id="CHEBI:15377"/>
        <dbReference type="ChEBI" id="CHEBI:15378"/>
        <dbReference type="ChEBI" id="CHEBI:43474"/>
        <dbReference type="ChEBI" id="CHEBI:58405"/>
        <dbReference type="ChEBI" id="CHEBI:60392"/>
        <dbReference type="EC" id="3.6.1.27"/>
    </reaction>
</comment>
<evidence type="ECO:0000256" key="4">
    <source>
        <dbReference type="ARBA" id="ARBA00022692"/>
    </source>
</evidence>
<accession>A0A432XZY6</accession>
<proteinExistence type="predicted"/>
<sequence length="174" mass="19278">MVRWLATLSRYDQQWFCWCSQRSQSFQQQRWIRVLSRTGDGHCYALIALLLGSTSAAPGNAFVLTLAAGFSIEIPLFILIKRWLKRPRPYQTLSITAVIRAHDQFSFPSGHTTAAFLFAGIASSFYPAWTPLWMSWATGVGLSRILLGVHYPGDILAGAVLGSGLAFIALQLIS</sequence>
<keyword evidence="3" id="KW-1003">Cell membrane</keyword>
<keyword evidence="5" id="KW-0378">Hydrolase</keyword>
<keyword evidence="6 10" id="KW-1133">Transmembrane helix</keyword>
<dbReference type="SUPFAM" id="SSF48317">
    <property type="entry name" value="Acid phosphatase/Vanadium-dependent haloperoxidase"/>
    <property type="match status" value="1"/>
</dbReference>
<evidence type="ECO:0000259" key="11">
    <source>
        <dbReference type="SMART" id="SM00014"/>
    </source>
</evidence>
<evidence type="ECO:0000256" key="5">
    <source>
        <dbReference type="ARBA" id="ARBA00022801"/>
    </source>
</evidence>
<dbReference type="InterPro" id="IPR000326">
    <property type="entry name" value="PAP2/HPO"/>
</dbReference>
<reference evidence="13" key="1">
    <citation type="journal article" date="2018" name="Front. Microbiol.">
        <title>Genome-Based Analysis Reveals the Taxonomy and Diversity of the Family Idiomarinaceae.</title>
        <authorList>
            <person name="Liu Y."/>
            <person name="Lai Q."/>
            <person name="Shao Z."/>
        </authorList>
    </citation>
    <scope>NUCLEOTIDE SEQUENCE [LARGE SCALE GENOMIC DNA]</scope>
    <source>
        <strain evidence="13">BH195</strain>
    </source>
</reference>
<keyword evidence="7 10" id="KW-0472">Membrane</keyword>
<dbReference type="Gene3D" id="1.20.144.10">
    <property type="entry name" value="Phosphatidic acid phosphatase type 2/haloperoxidase"/>
    <property type="match status" value="1"/>
</dbReference>
<evidence type="ECO:0000256" key="6">
    <source>
        <dbReference type="ARBA" id="ARBA00022989"/>
    </source>
</evidence>
<evidence type="ECO:0000256" key="8">
    <source>
        <dbReference type="ARBA" id="ARBA00032707"/>
    </source>
</evidence>
<dbReference type="PANTHER" id="PTHR14969:SF62">
    <property type="entry name" value="DECAPRENYLPHOSPHORYL-5-PHOSPHORIBOSE PHOSPHATASE RV3807C-RELATED"/>
    <property type="match status" value="1"/>
</dbReference>
<feature type="transmembrane region" description="Helical" evidence="10">
    <location>
        <begin position="61"/>
        <end position="80"/>
    </location>
</feature>
<evidence type="ECO:0000313" key="13">
    <source>
        <dbReference type="Proteomes" id="UP000287198"/>
    </source>
</evidence>
<dbReference type="GO" id="GO:0050380">
    <property type="term" value="F:undecaprenyl-diphosphatase activity"/>
    <property type="evidence" value="ECO:0007669"/>
    <property type="project" value="UniProtKB-EC"/>
</dbReference>
<gene>
    <name evidence="12" type="ORF">CWI69_02195</name>
</gene>
<dbReference type="Pfam" id="PF01569">
    <property type="entry name" value="PAP2"/>
    <property type="match status" value="1"/>
</dbReference>
<dbReference type="InterPro" id="IPR036938">
    <property type="entry name" value="PAP2/HPO_sf"/>
</dbReference>
<evidence type="ECO:0000256" key="1">
    <source>
        <dbReference type="ARBA" id="ARBA00004651"/>
    </source>
</evidence>
<dbReference type="AlphaFoldDB" id="A0A432XZY6"/>
<dbReference type="RefSeq" id="WP_126761480.1">
    <property type="nucleotide sequence ID" value="NZ_JBHLTZ010000004.1"/>
</dbReference>
<dbReference type="Proteomes" id="UP000287198">
    <property type="component" value="Unassembled WGS sequence"/>
</dbReference>
<evidence type="ECO:0000313" key="12">
    <source>
        <dbReference type="EMBL" id="RUO54256.1"/>
    </source>
</evidence>
<dbReference type="SMART" id="SM00014">
    <property type="entry name" value="acidPPc"/>
    <property type="match status" value="1"/>
</dbReference>
<feature type="domain" description="Phosphatidic acid phosphatase type 2/haloperoxidase" evidence="11">
    <location>
        <begin position="62"/>
        <end position="170"/>
    </location>
</feature>
<comment type="subcellular location">
    <subcellularLocation>
        <location evidence="1">Cell membrane</location>
        <topology evidence="1">Multi-pass membrane protein</topology>
    </subcellularLocation>
</comment>
<keyword evidence="13" id="KW-1185">Reference proteome</keyword>
<evidence type="ECO:0000256" key="10">
    <source>
        <dbReference type="SAM" id="Phobius"/>
    </source>
</evidence>
<comment type="caution">
    <text evidence="12">The sequence shown here is derived from an EMBL/GenBank/DDBJ whole genome shotgun (WGS) entry which is preliminary data.</text>
</comment>
<dbReference type="GO" id="GO:0005886">
    <property type="term" value="C:plasma membrane"/>
    <property type="evidence" value="ECO:0007669"/>
    <property type="project" value="UniProtKB-SubCell"/>
</dbReference>